<reference evidence="2 3" key="1">
    <citation type="submission" date="2018-02" db="EMBL/GenBank/DDBJ databases">
        <title>Jeotgalibacillus proteolyticum sp. nov. a protease producing bacterium isolated from ocean sediments of Laizhou Bay.</title>
        <authorList>
            <person name="Li Y."/>
        </authorList>
    </citation>
    <scope>NUCLEOTIDE SEQUENCE [LARGE SCALE GENOMIC DNA]</scope>
    <source>
        <strain evidence="2 3">22-7</strain>
    </source>
</reference>
<evidence type="ECO:0008006" key="4">
    <source>
        <dbReference type="Google" id="ProtNLM"/>
    </source>
</evidence>
<dbReference type="EMBL" id="PREZ01000001">
    <property type="protein sequence ID" value="PPA72313.1"/>
    <property type="molecule type" value="Genomic_DNA"/>
</dbReference>
<name>A0A2S5GHI0_9BACL</name>
<feature type="region of interest" description="Disordered" evidence="1">
    <location>
        <begin position="1"/>
        <end position="101"/>
    </location>
</feature>
<protein>
    <recommendedName>
        <fullName evidence="4">Spore coat protein CotO</fullName>
    </recommendedName>
</protein>
<feature type="compositionally biased region" description="Basic and acidic residues" evidence="1">
    <location>
        <begin position="84"/>
        <end position="101"/>
    </location>
</feature>
<feature type="compositionally biased region" description="Polar residues" evidence="1">
    <location>
        <begin position="28"/>
        <end position="37"/>
    </location>
</feature>
<dbReference type="Proteomes" id="UP000239047">
    <property type="component" value="Unassembled WGS sequence"/>
</dbReference>
<dbReference type="InterPro" id="IPR025439">
    <property type="entry name" value="Spore_coat_CotO"/>
</dbReference>
<feature type="compositionally biased region" description="Basic and acidic residues" evidence="1">
    <location>
        <begin position="38"/>
        <end position="47"/>
    </location>
</feature>
<evidence type="ECO:0000313" key="2">
    <source>
        <dbReference type="EMBL" id="PPA72313.1"/>
    </source>
</evidence>
<evidence type="ECO:0000313" key="3">
    <source>
        <dbReference type="Proteomes" id="UP000239047"/>
    </source>
</evidence>
<evidence type="ECO:0000256" key="1">
    <source>
        <dbReference type="SAM" id="MobiDB-lite"/>
    </source>
</evidence>
<comment type="caution">
    <text evidence="2">The sequence shown here is derived from an EMBL/GenBank/DDBJ whole genome shotgun (WGS) entry which is preliminary data.</text>
</comment>
<dbReference type="AlphaFoldDB" id="A0A2S5GHI0"/>
<gene>
    <name evidence="2" type="ORF">C4B60_02755</name>
</gene>
<dbReference type="Pfam" id="PF14153">
    <property type="entry name" value="Spore_coat_CotO"/>
    <property type="match status" value="1"/>
</dbReference>
<keyword evidence="3" id="KW-1185">Reference proteome</keyword>
<proteinExistence type="predicted"/>
<dbReference type="OrthoDB" id="2968468at2"/>
<dbReference type="RefSeq" id="WP_104056463.1">
    <property type="nucleotide sequence ID" value="NZ_PREZ01000001.1"/>
</dbReference>
<sequence length="183" mass="21210">MTKNEDKNKNHSPLLYIDQPAFHCEKPSMQQVYQTSQTKEREKEAKKSAQKKKPKRNFSMTPLGYLEEEAKQMIIDKAAGKNSPPDEKREEVKESAESKVKLSPTERFKPVKAFKDMNVDERLEYLVPFIGNQAPFYSQFVFQDQTHVRGILKKVEDNELVISSTNGEIVERNKNELVNIFIS</sequence>
<accession>A0A2S5GHI0</accession>
<organism evidence="2 3">
    <name type="scientific">Jeotgalibacillus proteolyticus</name>
    <dbReference type="NCBI Taxonomy" id="2082395"/>
    <lineage>
        <taxon>Bacteria</taxon>
        <taxon>Bacillati</taxon>
        <taxon>Bacillota</taxon>
        <taxon>Bacilli</taxon>
        <taxon>Bacillales</taxon>
        <taxon>Caryophanaceae</taxon>
        <taxon>Jeotgalibacillus</taxon>
    </lineage>
</organism>